<comment type="caution">
    <text evidence="1">The sequence shown here is derived from an EMBL/GenBank/DDBJ whole genome shotgun (WGS) entry which is preliminary data.</text>
</comment>
<dbReference type="RefSeq" id="WP_393993161.1">
    <property type="nucleotide sequence ID" value="NZ_JBAFVH010000007.1"/>
</dbReference>
<proteinExistence type="predicted"/>
<keyword evidence="2" id="KW-1185">Reference proteome</keyword>
<dbReference type="Proteomes" id="UP001604002">
    <property type="component" value="Unassembled WGS sequence"/>
</dbReference>
<gene>
    <name evidence="1" type="ORF">V5F32_14555</name>
</gene>
<accession>A0ABW6ZXA8</accession>
<sequence>MSKVTPHLNLFRPGEAEAITGLSAAMQRDYRHRGFLPKFVGHARFNIFDLAEMYMLKRLSDAGFWPEVFGPLAKIAATGLAFYALKMANAYEGNQADIEQFCAISNRPELKIFETLGLDAEVSKYLVIWATPVLGVAEHEFSDDLNASFSEDVKGSGRAFLQQDGPVTVFNLQYLSHHLLASGFEGKAFVRLSSAAT</sequence>
<reference evidence="1 2" key="1">
    <citation type="submission" date="2024-02" db="EMBL/GenBank/DDBJ databases">
        <title>Expansion and revision of Xanthobacter and proposal of Roseixanthobacter gen. nov.</title>
        <authorList>
            <person name="Soltysiak M.P.M."/>
            <person name="Jalihal A."/>
            <person name="Ory A."/>
            <person name="Chrisophersen C."/>
            <person name="Lee A.D."/>
            <person name="Boulton J."/>
            <person name="Springer M."/>
        </authorList>
    </citation>
    <scope>NUCLEOTIDE SEQUENCE [LARGE SCALE GENOMIC DNA]</scope>
    <source>
        <strain evidence="1 2">23A</strain>
    </source>
</reference>
<evidence type="ECO:0000313" key="2">
    <source>
        <dbReference type="Proteomes" id="UP001604002"/>
    </source>
</evidence>
<protein>
    <submittedName>
        <fullName evidence="1">Uncharacterized protein</fullName>
    </submittedName>
</protein>
<dbReference type="EMBL" id="JBAFVH010000007">
    <property type="protein sequence ID" value="MFG1373391.1"/>
    <property type="molecule type" value="Genomic_DNA"/>
</dbReference>
<name>A0ABW6ZXA8_9HYPH</name>
<evidence type="ECO:0000313" key="1">
    <source>
        <dbReference type="EMBL" id="MFG1373391.1"/>
    </source>
</evidence>
<organism evidence="1 2">
    <name type="scientific">Xanthobacter oligotrophicus</name>
    <dbReference type="NCBI Taxonomy" id="2607286"/>
    <lineage>
        <taxon>Bacteria</taxon>
        <taxon>Pseudomonadati</taxon>
        <taxon>Pseudomonadota</taxon>
        <taxon>Alphaproteobacteria</taxon>
        <taxon>Hyphomicrobiales</taxon>
        <taxon>Xanthobacteraceae</taxon>
        <taxon>Xanthobacter</taxon>
    </lineage>
</organism>